<dbReference type="STRING" id="1732.SAMN02910417_00423"/>
<dbReference type="PROSITE" id="PS50995">
    <property type="entry name" value="HTH_MARR_2"/>
    <property type="match status" value="1"/>
</dbReference>
<dbReference type="Gene3D" id="1.10.10.10">
    <property type="entry name" value="Winged helix-like DNA-binding domain superfamily/Winged helix DNA-binding domain"/>
    <property type="match status" value="1"/>
</dbReference>
<organism evidence="2 3">
    <name type="scientific">Eubacterium oxidoreducens</name>
    <dbReference type="NCBI Taxonomy" id="1732"/>
    <lineage>
        <taxon>Bacteria</taxon>
        <taxon>Bacillati</taxon>
        <taxon>Bacillota</taxon>
        <taxon>Clostridia</taxon>
        <taxon>Eubacteriales</taxon>
        <taxon>Eubacteriaceae</taxon>
        <taxon>Eubacterium</taxon>
    </lineage>
</organism>
<dbReference type="InterPro" id="IPR000835">
    <property type="entry name" value="HTH_MarR-typ"/>
</dbReference>
<dbReference type="AlphaFoldDB" id="A0A1G6ACF5"/>
<keyword evidence="3" id="KW-1185">Reference proteome</keyword>
<proteinExistence type="predicted"/>
<reference evidence="2 3" key="1">
    <citation type="submission" date="2016-10" db="EMBL/GenBank/DDBJ databases">
        <authorList>
            <person name="de Groot N.N."/>
        </authorList>
    </citation>
    <scope>NUCLEOTIDE SEQUENCE [LARGE SCALE GENOMIC DNA]</scope>
    <source>
        <strain evidence="2 3">DSM 3217</strain>
    </source>
</reference>
<dbReference type="OrthoDB" id="1778722at2"/>
<dbReference type="InterPro" id="IPR036388">
    <property type="entry name" value="WH-like_DNA-bd_sf"/>
</dbReference>
<dbReference type="GO" id="GO:0003700">
    <property type="term" value="F:DNA-binding transcription factor activity"/>
    <property type="evidence" value="ECO:0007669"/>
    <property type="project" value="InterPro"/>
</dbReference>
<dbReference type="SUPFAM" id="SSF46785">
    <property type="entry name" value="Winged helix' DNA-binding domain"/>
    <property type="match status" value="1"/>
</dbReference>
<protein>
    <submittedName>
        <fullName evidence="2">DNA-binding transcriptional regulator, MarR family</fullName>
    </submittedName>
</protein>
<dbReference type="Proteomes" id="UP000199228">
    <property type="component" value="Unassembled WGS sequence"/>
</dbReference>
<evidence type="ECO:0000313" key="2">
    <source>
        <dbReference type="EMBL" id="SDB06114.1"/>
    </source>
</evidence>
<dbReference type="InterPro" id="IPR036390">
    <property type="entry name" value="WH_DNA-bd_sf"/>
</dbReference>
<name>A0A1G6ACF5_EUBOX</name>
<dbReference type="RefSeq" id="WP_090171704.1">
    <property type="nucleotide sequence ID" value="NZ_FMXR01000005.1"/>
</dbReference>
<evidence type="ECO:0000313" key="3">
    <source>
        <dbReference type="Proteomes" id="UP000199228"/>
    </source>
</evidence>
<gene>
    <name evidence="2" type="ORF">SAMN02910417_00423</name>
</gene>
<accession>A0A1G6ACF5</accession>
<dbReference type="GO" id="GO:0003677">
    <property type="term" value="F:DNA binding"/>
    <property type="evidence" value="ECO:0007669"/>
    <property type="project" value="UniProtKB-KW"/>
</dbReference>
<dbReference type="EMBL" id="FMXR01000005">
    <property type="protein sequence ID" value="SDB06114.1"/>
    <property type="molecule type" value="Genomic_DNA"/>
</dbReference>
<keyword evidence="2" id="KW-0238">DNA-binding</keyword>
<evidence type="ECO:0000259" key="1">
    <source>
        <dbReference type="PROSITE" id="PS50995"/>
    </source>
</evidence>
<feature type="domain" description="HTH marR-type" evidence="1">
    <location>
        <begin position="49"/>
        <end position="191"/>
    </location>
</feature>
<sequence>MQENNDNAFKGKAASDRGCFFQRETISFAAVVKNRKWAFNMCDVNKMNADEIVRLFNELTYRRYLVNKDQFQQILKGVRLQEYIVLYHISQKASKMDECDGKMYLEELSKMMSMPMSMTSKMVRKLQERGLVYWTHDGDGSEGTYAIITKAGWALMEQQAENAKAYYGTVLKEFGKEKMIELISLMKQLDEVLDNEHNV</sequence>